<proteinExistence type="predicted"/>
<keyword evidence="2" id="KW-0812">Transmembrane</keyword>
<keyword evidence="2" id="KW-1133">Transmembrane helix</keyword>
<accession>A0A7S1I8H9</accession>
<evidence type="ECO:0000256" key="1">
    <source>
        <dbReference type="SAM" id="MobiDB-lite"/>
    </source>
</evidence>
<reference evidence="3" key="1">
    <citation type="submission" date="2021-01" db="EMBL/GenBank/DDBJ databases">
        <authorList>
            <person name="Corre E."/>
            <person name="Pelletier E."/>
            <person name="Niang G."/>
            <person name="Scheremetjew M."/>
            <person name="Finn R."/>
            <person name="Kale V."/>
            <person name="Holt S."/>
            <person name="Cochrane G."/>
            <person name="Meng A."/>
            <person name="Brown T."/>
            <person name="Cohen L."/>
        </authorList>
    </citation>
    <scope>NUCLEOTIDE SEQUENCE</scope>
    <source>
        <strain evidence="3">NIES-381</strain>
    </source>
</reference>
<sequence length="152" mass="17197">MTMRFVYSFSFAMANLSIVLIFVTMSTYFIPVLTFITAAYHIKTFIFAMGPHMAPVAAHQPPSTCDEHHVRLGIHRRHSCRSSPPLLPLRDLTPIINNLADLKLRPIRPLICPHRRCHPRLRHGLEVGSSHRLEPPAASQWEATASRPSSQD</sequence>
<evidence type="ECO:0000256" key="2">
    <source>
        <dbReference type="SAM" id="Phobius"/>
    </source>
</evidence>
<feature type="transmembrane region" description="Helical" evidence="2">
    <location>
        <begin position="12"/>
        <end position="40"/>
    </location>
</feature>
<keyword evidence="2" id="KW-0472">Membrane</keyword>
<feature type="compositionally biased region" description="Polar residues" evidence="1">
    <location>
        <begin position="141"/>
        <end position="152"/>
    </location>
</feature>
<name>A0A7S1I8H9_9EUGL</name>
<evidence type="ECO:0000313" key="3">
    <source>
        <dbReference type="EMBL" id="CAD9004551.1"/>
    </source>
</evidence>
<dbReference type="EMBL" id="HBGA01043059">
    <property type="protein sequence ID" value="CAD9004551.1"/>
    <property type="molecule type" value="Transcribed_RNA"/>
</dbReference>
<organism evidence="3">
    <name type="scientific">Eutreptiella gymnastica</name>
    <dbReference type="NCBI Taxonomy" id="73025"/>
    <lineage>
        <taxon>Eukaryota</taxon>
        <taxon>Discoba</taxon>
        <taxon>Euglenozoa</taxon>
        <taxon>Euglenida</taxon>
        <taxon>Spirocuta</taxon>
        <taxon>Euglenophyceae</taxon>
        <taxon>Eutreptiales</taxon>
        <taxon>Eutreptiaceae</taxon>
        <taxon>Eutreptiella</taxon>
    </lineage>
</organism>
<dbReference type="AlphaFoldDB" id="A0A7S1I8H9"/>
<gene>
    <name evidence="3" type="ORF">EGYM00392_LOCUS15636</name>
</gene>
<protein>
    <submittedName>
        <fullName evidence="3">Uncharacterized protein</fullName>
    </submittedName>
</protein>
<feature type="region of interest" description="Disordered" evidence="1">
    <location>
        <begin position="128"/>
        <end position="152"/>
    </location>
</feature>